<protein>
    <submittedName>
        <fullName evidence="2">DUF374 domain-containing protein</fullName>
    </submittedName>
</protein>
<dbReference type="AlphaFoldDB" id="A0A9D9DP81"/>
<dbReference type="Proteomes" id="UP000823632">
    <property type="component" value="Unassembled WGS sequence"/>
</dbReference>
<evidence type="ECO:0000259" key="1">
    <source>
        <dbReference type="Pfam" id="PF04028"/>
    </source>
</evidence>
<reference evidence="2" key="1">
    <citation type="submission" date="2020-10" db="EMBL/GenBank/DDBJ databases">
        <authorList>
            <person name="Gilroy R."/>
        </authorList>
    </citation>
    <scope>NUCLEOTIDE SEQUENCE</scope>
    <source>
        <strain evidence="2">10192</strain>
    </source>
</reference>
<comment type="caution">
    <text evidence="2">The sequence shown here is derived from an EMBL/GenBank/DDBJ whole genome shotgun (WGS) entry which is preliminary data.</text>
</comment>
<dbReference type="EMBL" id="JADIND010000141">
    <property type="protein sequence ID" value="MBO8431006.1"/>
    <property type="molecule type" value="Genomic_DNA"/>
</dbReference>
<gene>
    <name evidence="2" type="ORF">IAC76_06420</name>
</gene>
<name>A0A9D9DP81_9BACT</name>
<dbReference type="InterPro" id="IPR007172">
    <property type="entry name" value="DUF374"/>
</dbReference>
<accession>A0A9D9DP81</accession>
<proteinExistence type="predicted"/>
<sequence length="228" mass="25960">MVRLINENNIWILKNAALGYMKFQEPFTHIVEINQKKIESCIYVMWHSDQFCVYGINDRTKVNVLISTSLDGEIVAYAASGLGLKIVRGSSGKKGAVESSMQMLERLKEGEDVAIMVDGPGGPYHSVKNGAIKLAKMSGRPIVPVVWYSEDKTFHKIPTWDKMTFPVFNARIINLYGEPIYVPHNLEDEQLKEYKVLIKNTLEDLQKKCPQVFKEALEKDLWNPKKKA</sequence>
<organism evidence="2 3">
    <name type="scientific">Candidatus Scatousia excrementipullorum</name>
    <dbReference type="NCBI Taxonomy" id="2840936"/>
    <lineage>
        <taxon>Bacteria</taxon>
        <taxon>Candidatus Scatousia</taxon>
    </lineage>
</organism>
<dbReference type="Pfam" id="PF04028">
    <property type="entry name" value="DUF374"/>
    <property type="match status" value="1"/>
</dbReference>
<evidence type="ECO:0000313" key="2">
    <source>
        <dbReference type="EMBL" id="MBO8431006.1"/>
    </source>
</evidence>
<evidence type="ECO:0000313" key="3">
    <source>
        <dbReference type="Proteomes" id="UP000823632"/>
    </source>
</evidence>
<dbReference type="SUPFAM" id="SSF69593">
    <property type="entry name" value="Glycerol-3-phosphate (1)-acyltransferase"/>
    <property type="match status" value="1"/>
</dbReference>
<feature type="domain" description="DUF374" evidence="1">
    <location>
        <begin position="59"/>
        <end position="123"/>
    </location>
</feature>
<reference evidence="2" key="2">
    <citation type="journal article" date="2021" name="PeerJ">
        <title>Extensive microbial diversity within the chicken gut microbiome revealed by metagenomics and culture.</title>
        <authorList>
            <person name="Gilroy R."/>
            <person name="Ravi A."/>
            <person name="Getino M."/>
            <person name="Pursley I."/>
            <person name="Horton D.L."/>
            <person name="Alikhan N.F."/>
            <person name="Baker D."/>
            <person name="Gharbi K."/>
            <person name="Hall N."/>
            <person name="Watson M."/>
            <person name="Adriaenssens E.M."/>
            <person name="Foster-Nyarko E."/>
            <person name="Jarju S."/>
            <person name="Secka A."/>
            <person name="Antonio M."/>
            <person name="Oren A."/>
            <person name="Chaudhuri R.R."/>
            <person name="La Ragione R."/>
            <person name="Hildebrand F."/>
            <person name="Pallen M.J."/>
        </authorList>
    </citation>
    <scope>NUCLEOTIDE SEQUENCE</scope>
    <source>
        <strain evidence="2">10192</strain>
    </source>
</reference>